<evidence type="ECO:0000313" key="3">
    <source>
        <dbReference type="Proteomes" id="UP000437065"/>
    </source>
</evidence>
<feature type="non-terminal residue" evidence="2">
    <location>
        <position position="1"/>
    </location>
</feature>
<keyword evidence="3" id="KW-1185">Reference proteome</keyword>
<name>A0A6B0SXL3_9EURY</name>
<keyword evidence="1" id="KW-0812">Transmembrane</keyword>
<dbReference type="Proteomes" id="UP000437065">
    <property type="component" value="Unassembled WGS sequence"/>
</dbReference>
<comment type="caution">
    <text evidence="2">The sequence shown here is derived from an EMBL/GenBank/DDBJ whole genome shotgun (WGS) entry which is preliminary data.</text>
</comment>
<keyword evidence="1" id="KW-0472">Membrane</keyword>
<gene>
    <name evidence="2" type="ORF">GRX01_06775</name>
</gene>
<dbReference type="AlphaFoldDB" id="A0A6B0SXL3"/>
<reference evidence="2 3" key="1">
    <citation type="submission" date="2019-12" db="EMBL/GenBank/DDBJ databases">
        <title>Isolation and characterization of three novel carbon monoxide-oxidizing members of Halobacteria from salione crusts and soils.</title>
        <authorList>
            <person name="Myers M.R."/>
            <person name="King G.M."/>
        </authorList>
    </citation>
    <scope>NUCLEOTIDE SEQUENCE [LARGE SCALE GENOMIC DNA]</scope>
    <source>
        <strain evidence="2 3">WSA2</strain>
    </source>
</reference>
<keyword evidence="1" id="KW-1133">Transmembrane helix</keyword>
<evidence type="ECO:0000313" key="2">
    <source>
        <dbReference type="EMBL" id="MXR41042.1"/>
    </source>
</evidence>
<accession>A0A6B0SXL3</accession>
<proteinExistence type="predicted"/>
<protein>
    <recommendedName>
        <fullName evidence="4">MFS transporter</fullName>
    </recommendedName>
</protein>
<evidence type="ECO:0008006" key="4">
    <source>
        <dbReference type="Google" id="ProtNLM"/>
    </source>
</evidence>
<sequence>AGGLAGLALAPSVPVALAAGVPVGAGFSVSLTLYRSAITGLAGDGTRGGLVSLGESIGRLGSTGAPVAMGAAVGFLADAVGYAAAVRTVSIAVAVAVVAGGGVLLLLGDMGADTGAGSPAAADD</sequence>
<dbReference type="EMBL" id="WUUS01000003">
    <property type="protein sequence ID" value="MXR41042.1"/>
    <property type="molecule type" value="Genomic_DNA"/>
</dbReference>
<organism evidence="2 3">
    <name type="scientific">Halobaculum saliterrae</name>
    <dbReference type="NCBI Taxonomy" id="2073113"/>
    <lineage>
        <taxon>Archaea</taxon>
        <taxon>Methanobacteriati</taxon>
        <taxon>Methanobacteriota</taxon>
        <taxon>Stenosarchaea group</taxon>
        <taxon>Halobacteria</taxon>
        <taxon>Halobacteriales</taxon>
        <taxon>Haloferacaceae</taxon>
        <taxon>Halobaculum</taxon>
    </lineage>
</organism>
<feature type="transmembrane region" description="Helical" evidence="1">
    <location>
        <begin position="84"/>
        <end position="107"/>
    </location>
</feature>
<evidence type="ECO:0000256" key="1">
    <source>
        <dbReference type="SAM" id="Phobius"/>
    </source>
</evidence>